<evidence type="ECO:0000259" key="3">
    <source>
        <dbReference type="SMART" id="SM00642"/>
    </source>
</evidence>
<keyword evidence="5" id="KW-1185">Reference proteome</keyword>
<dbReference type="Gene3D" id="3.20.20.80">
    <property type="entry name" value="Glycosidases"/>
    <property type="match status" value="2"/>
</dbReference>
<feature type="region of interest" description="Disordered" evidence="1">
    <location>
        <begin position="130"/>
        <end position="149"/>
    </location>
</feature>
<name>A0A5C5ZH38_9BACT</name>
<dbReference type="PANTHER" id="PTHR43447">
    <property type="entry name" value="ALPHA-AMYLASE"/>
    <property type="match status" value="1"/>
</dbReference>
<feature type="signal peptide" evidence="2">
    <location>
        <begin position="1"/>
        <end position="30"/>
    </location>
</feature>
<dbReference type="SUPFAM" id="SSF51445">
    <property type="entry name" value="(Trans)glycosidases"/>
    <property type="match status" value="1"/>
</dbReference>
<dbReference type="GO" id="GO:0004556">
    <property type="term" value="F:alpha-amylase activity"/>
    <property type="evidence" value="ECO:0007669"/>
    <property type="project" value="UniProtKB-EC"/>
</dbReference>
<dbReference type="EC" id="3.2.1.1" evidence="4"/>
<feature type="domain" description="Glycosyl hydrolase family 13 catalytic" evidence="3">
    <location>
        <begin position="38"/>
        <end position="479"/>
    </location>
</feature>
<organism evidence="4 5">
    <name type="scientific">Pseudobythopirellula maris</name>
    <dbReference type="NCBI Taxonomy" id="2527991"/>
    <lineage>
        <taxon>Bacteria</taxon>
        <taxon>Pseudomonadati</taxon>
        <taxon>Planctomycetota</taxon>
        <taxon>Planctomycetia</taxon>
        <taxon>Pirellulales</taxon>
        <taxon>Lacipirellulaceae</taxon>
        <taxon>Pseudobythopirellula</taxon>
    </lineage>
</organism>
<dbReference type="EMBL" id="SJPQ01000004">
    <property type="protein sequence ID" value="TWT86652.1"/>
    <property type="molecule type" value="Genomic_DNA"/>
</dbReference>
<dbReference type="Gene3D" id="1.10.1330.10">
    <property type="entry name" value="Dockerin domain"/>
    <property type="match status" value="1"/>
</dbReference>
<gene>
    <name evidence="4" type="primary">amyS</name>
    <name evidence="4" type="ORF">Mal64_34810</name>
</gene>
<sequence precursor="true">MTRTDRQHAPSLCTRLTAAVLVVLASCASARGEDVSQPAILQMFEARWDVIEDRMADIFVAGYGRMWLPPPAKADSGDHSVGYDVFDRFDLGSPRDETLYGTETGLKTLIDQAHSAGVRVNTDYIANHNGFSDDRTFDSQGTADPSDDVYWNESGGYPGFVMELPGDPDGDYHPLGPTDQEFERLAGLIDIAQEKNHQFIRHPVVAGDPQNIPAGTEGIFGRGPVNAPDAANARFYPDQGLGGNTVYDPKIGSSVTLYDFNTSDPMAGDAYAENATGLLIRNLRWMVQEIGVDGFRYDAARHFPRWVLDYLDQGAFLAKQEPLLDGSPDHVYSFIETGGDSDAFVNGFIRKDIDNNDLGTIGGNRDALDFNLFFTLRDNLQENGLANDWRNIKNRSIDIVDDGLANNGTQGVAFVQSHDDGPSHLNPVAHAWMLMRPGQALVYLNAKQFGENRDFPQDGKGDALGGLYGDKVTRLVNLRNTHGRGNYIDRTPSGDEKETLVYERENSALVVLSNRGDSGYDDRTVQTSFAPGTRLVELSGNVNDPLVNQLGEFAEVLTVGPTGAVDLRVPRNRGADGTEHRSGYFVYGVAPPEATMRLTDASGADLMGVLAGSTPAAGQGGVGGPSDDFFNGVTRLADITVVTGDSFNLRVETSPVTLPDGYRDHHADGDRALFSVDAGTDANGSGAVDHVTPGSVAYGFEEFTGTNQPGFEWDGSQNVGLGSGVFEQTIDTTQLAEGRHYLTGRVFRHRDAATGGDGGPDVFSDARRVIYVDRLKPESTVVSFEPFSSDPGNPNNRDLIVESLDKTAESVHVFFDYPIGETEAELLARVAGGEGAAGYYDRDQWVAGRTGVTNGNHTATVVTIEPTGTYNIQRFAGLGAATNLGAGIGDANADGVFGVNDLVGLGALEPVLNSQNNIFRATLDATADGLIDNRDLFAIGPLLVDGGATPAVLAEYDAVLRRRGDLNDDGDTDAADLVLLGANYGPGEWLFDLNVDGVTDAHDAKTLITQLLRTSPGDYNLDGAVDAADFTVWRDSLNDTGPALAADGDFDGDVDQDDYGVWVAAYGFTREPVGGVAVSVPEPGSCLALPPCACWLLGRLRARREN</sequence>
<dbReference type="SUPFAM" id="SSF63446">
    <property type="entry name" value="Type I dockerin domain"/>
    <property type="match status" value="1"/>
</dbReference>
<dbReference type="PROSITE" id="PS51257">
    <property type="entry name" value="PROKAR_LIPOPROTEIN"/>
    <property type="match status" value="1"/>
</dbReference>
<dbReference type="InterPro" id="IPR017853">
    <property type="entry name" value="GH"/>
</dbReference>
<feature type="chain" id="PRO_5022859594" evidence="2">
    <location>
        <begin position="31"/>
        <end position="1106"/>
    </location>
</feature>
<dbReference type="InterPro" id="IPR036439">
    <property type="entry name" value="Dockerin_dom_sf"/>
</dbReference>
<comment type="caution">
    <text evidence="4">The sequence shown here is derived from an EMBL/GenBank/DDBJ whole genome shotgun (WGS) entry which is preliminary data.</text>
</comment>
<accession>A0A5C5ZH38</accession>
<evidence type="ECO:0000313" key="4">
    <source>
        <dbReference type="EMBL" id="TWT86652.1"/>
    </source>
</evidence>
<reference evidence="4 5" key="1">
    <citation type="submission" date="2019-02" db="EMBL/GenBank/DDBJ databases">
        <title>Deep-cultivation of Planctomycetes and their phenomic and genomic characterization uncovers novel biology.</title>
        <authorList>
            <person name="Wiegand S."/>
            <person name="Jogler M."/>
            <person name="Boedeker C."/>
            <person name="Pinto D."/>
            <person name="Vollmers J."/>
            <person name="Rivas-Marin E."/>
            <person name="Kohn T."/>
            <person name="Peeters S.H."/>
            <person name="Heuer A."/>
            <person name="Rast P."/>
            <person name="Oberbeckmann S."/>
            <person name="Bunk B."/>
            <person name="Jeske O."/>
            <person name="Meyerdierks A."/>
            <person name="Storesund J.E."/>
            <person name="Kallscheuer N."/>
            <person name="Luecker S."/>
            <person name="Lage O.M."/>
            <person name="Pohl T."/>
            <person name="Merkel B.J."/>
            <person name="Hornburger P."/>
            <person name="Mueller R.-W."/>
            <person name="Bruemmer F."/>
            <person name="Labrenz M."/>
            <person name="Spormann A.M."/>
            <person name="Op Den Camp H."/>
            <person name="Overmann J."/>
            <person name="Amann R."/>
            <person name="Jetten M.S.M."/>
            <person name="Mascher T."/>
            <person name="Medema M.H."/>
            <person name="Devos D.P."/>
            <person name="Kaster A.-K."/>
            <person name="Ovreas L."/>
            <person name="Rohde M."/>
            <person name="Galperin M.Y."/>
            <person name="Jogler C."/>
        </authorList>
    </citation>
    <scope>NUCLEOTIDE SEQUENCE [LARGE SCALE GENOMIC DNA]</scope>
    <source>
        <strain evidence="4 5">Mal64</strain>
    </source>
</reference>
<evidence type="ECO:0000256" key="2">
    <source>
        <dbReference type="SAM" id="SignalP"/>
    </source>
</evidence>
<evidence type="ECO:0000256" key="1">
    <source>
        <dbReference type="SAM" id="MobiDB-lite"/>
    </source>
</evidence>
<keyword evidence="4" id="KW-0326">Glycosidase</keyword>
<dbReference type="RefSeq" id="WP_146402606.1">
    <property type="nucleotide sequence ID" value="NZ_SJPQ01000004.1"/>
</dbReference>
<dbReference type="InterPro" id="IPR006047">
    <property type="entry name" value="GH13_cat_dom"/>
</dbReference>
<keyword evidence="2" id="KW-0732">Signal</keyword>
<dbReference type="GO" id="GO:0000272">
    <property type="term" value="P:polysaccharide catabolic process"/>
    <property type="evidence" value="ECO:0007669"/>
    <property type="project" value="InterPro"/>
</dbReference>
<keyword evidence="4" id="KW-0378">Hydrolase</keyword>
<dbReference type="AlphaFoldDB" id="A0A5C5ZH38"/>
<protein>
    <submittedName>
        <fullName evidence="4">Alpha-amylase</fullName>
        <ecNumber evidence="4">3.2.1.1</ecNumber>
    </submittedName>
</protein>
<dbReference type="OrthoDB" id="9805159at2"/>
<dbReference type="SMART" id="SM00642">
    <property type="entry name" value="Aamy"/>
    <property type="match status" value="1"/>
</dbReference>
<proteinExistence type="predicted"/>
<dbReference type="Proteomes" id="UP000315440">
    <property type="component" value="Unassembled WGS sequence"/>
</dbReference>
<evidence type="ECO:0000313" key="5">
    <source>
        <dbReference type="Proteomes" id="UP000315440"/>
    </source>
</evidence>